<evidence type="ECO:0008006" key="4">
    <source>
        <dbReference type="Google" id="ProtNLM"/>
    </source>
</evidence>
<gene>
    <name evidence="2" type="ORF">K432DRAFT_441121</name>
</gene>
<feature type="compositionally biased region" description="Basic and acidic residues" evidence="1">
    <location>
        <begin position="238"/>
        <end position="255"/>
    </location>
</feature>
<dbReference type="AlphaFoldDB" id="A0A8E2EGF7"/>
<name>A0A8E2EGF7_9PEZI</name>
<feature type="region of interest" description="Disordered" evidence="1">
    <location>
        <begin position="235"/>
        <end position="262"/>
    </location>
</feature>
<evidence type="ECO:0000313" key="2">
    <source>
        <dbReference type="EMBL" id="OCK83083.1"/>
    </source>
</evidence>
<accession>A0A8E2EGF7</accession>
<protein>
    <recommendedName>
        <fullName evidence="4">Aminoglycoside phosphotransferase domain-containing protein</fullName>
    </recommendedName>
</protein>
<evidence type="ECO:0000313" key="3">
    <source>
        <dbReference type="Proteomes" id="UP000250266"/>
    </source>
</evidence>
<dbReference type="Proteomes" id="UP000250266">
    <property type="component" value="Unassembled WGS sequence"/>
</dbReference>
<organism evidence="2 3">
    <name type="scientific">Lepidopterella palustris CBS 459.81</name>
    <dbReference type="NCBI Taxonomy" id="1314670"/>
    <lineage>
        <taxon>Eukaryota</taxon>
        <taxon>Fungi</taxon>
        <taxon>Dikarya</taxon>
        <taxon>Ascomycota</taxon>
        <taxon>Pezizomycotina</taxon>
        <taxon>Dothideomycetes</taxon>
        <taxon>Pleosporomycetidae</taxon>
        <taxon>Mytilinidiales</taxon>
        <taxon>Argynnaceae</taxon>
        <taxon>Lepidopterella</taxon>
    </lineage>
</organism>
<dbReference type="EMBL" id="KV744870">
    <property type="protein sequence ID" value="OCK83083.1"/>
    <property type="molecule type" value="Genomic_DNA"/>
</dbReference>
<evidence type="ECO:0000256" key="1">
    <source>
        <dbReference type="SAM" id="MobiDB-lite"/>
    </source>
</evidence>
<proteinExistence type="predicted"/>
<dbReference type="OrthoDB" id="2906425at2759"/>
<sequence>MAVSDIASITQQQAVILEEGGIAGQENIERTQESLHDRPPMEAVIDRIVSPNSFRLNNGAHDVPRGPFKSSRYWLKNKASRHETDGNFAKSTSLITTTSKKNGIIPRRSNSHNILIDDNGVLTAVVDWELAYVVPLYQECQPPQFPEGTEQMQKPEREHDGQDEEWDADFLEYMRQYEHITGIRYFWKIWTGGNGADLPATVQSVQHIPGQSRFRVRCSNVRLLILYQTDEYEAGQDEQGRRGCENGFCKDRSQGEQENGGL</sequence>
<reference evidence="2 3" key="1">
    <citation type="journal article" date="2016" name="Nat. Commun.">
        <title>Ectomycorrhizal ecology is imprinted in the genome of the dominant symbiotic fungus Cenococcum geophilum.</title>
        <authorList>
            <consortium name="DOE Joint Genome Institute"/>
            <person name="Peter M."/>
            <person name="Kohler A."/>
            <person name="Ohm R.A."/>
            <person name="Kuo A."/>
            <person name="Krutzmann J."/>
            <person name="Morin E."/>
            <person name="Arend M."/>
            <person name="Barry K.W."/>
            <person name="Binder M."/>
            <person name="Choi C."/>
            <person name="Clum A."/>
            <person name="Copeland A."/>
            <person name="Grisel N."/>
            <person name="Haridas S."/>
            <person name="Kipfer T."/>
            <person name="LaButti K."/>
            <person name="Lindquist E."/>
            <person name="Lipzen A."/>
            <person name="Maire R."/>
            <person name="Meier B."/>
            <person name="Mihaltcheva S."/>
            <person name="Molinier V."/>
            <person name="Murat C."/>
            <person name="Poggeler S."/>
            <person name="Quandt C.A."/>
            <person name="Sperisen C."/>
            <person name="Tritt A."/>
            <person name="Tisserant E."/>
            <person name="Crous P.W."/>
            <person name="Henrissat B."/>
            <person name="Nehls U."/>
            <person name="Egli S."/>
            <person name="Spatafora J.W."/>
            <person name="Grigoriev I.V."/>
            <person name="Martin F.M."/>
        </authorList>
    </citation>
    <scope>NUCLEOTIDE SEQUENCE [LARGE SCALE GENOMIC DNA]</scope>
    <source>
        <strain evidence="2 3">CBS 459.81</strain>
    </source>
</reference>
<keyword evidence="3" id="KW-1185">Reference proteome</keyword>